<feature type="coiled-coil region" evidence="2">
    <location>
        <begin position="89"/>
        <end position="123"/>
    </location>
</feature>
<dbReference type="NCBIfam" id="TIGR00254">
    <property type="entry name" value="GGDEF"/>
    <property type="match status" value="2"/>
</dbReference>
<dbReference type="InterPro" id="IPR043128">
    <property type="entry name" value="Rev_trsase/Diguanyl_cyclase"/>
</dbReference>
<dbReference type="KEGG" id="aagg:ETAA8_33050"/>
<dbReference type="Proteomes" id="UP000315017">
    <property type="component" value="Chromosome"/>
</dbReference>
<dbReference type="PANTHER" id="PTHR45138:SF24">
    <property type="entry name" value="DIGUANYLATE CYCLASE DGCC-RELATED"/>
    <property type="match status" value="1"/>
</dbReference>
<evidence type="ECO:0000256" key="2">
    <source>
        <dbReference type="SAM" id="Coils"/>
    </source>
</evidence>
<dbReference type="GO" id="GO:0052621">
    <property type="term" value="F:diguanylate cyclase activity"/>
    <property type="evidence" value="ECO:0007669"/>
    <property type="project" value="UniProtKB-EC"/>
</dbReference>
<organism evidence="4 5">
    <name type="scientific">Anatilimnocola aggregata</name>
    <dbReference type="NCBI Taxonomy" id="2528021"/>
    <lineage>
        <taxon>Bacteria</taxon>
        <taxon>Pseudomonadati</taxon>
        <taxon>Planctomycetota</taxon>
        <taxon>Planctomycetia</taxon>
        <taxon>Pirellulales</taxon>
        <taxon>Pirellulaceae</taxon>
        <taxon>Anatilimnocola</taxon>
    </lineage>
</organism>
<feature type="domain" description="GGDEF" evidence="3">
    <location>
        <begin position="356"/>
        <end position="488"/>
    </location>
</feature>
<reference evidence="4 5" key="1">
    <citation type="submission" date="2019-02" db="EMBL/GenBank/DDBJ databases">
        <title>Deep-cultivation of Planctomycetes and their phenomic and genomic characterization uncovers novel biology.</title>
        <authorList>
            <person name="Wiegand S."/>
            <person name="Jogler M."/>
            <person name="Boedeker C."/>
            <person name="Pinto D."/>
            <person name="Vollmers J."/>
            <person name="Rivas-Marin E."/>
            <person name="Kohn T."/>
            <person name="Peeters S.H."/>
            <person name="Heuer A."/>
            <person name="Rast P."/>
            <person name="Oberbeckmann S."/>
            <person name="Bunk B."/>
            <person name="Jeske O."/>
            <person name="Meyerdierks A."/>
            <person name="Storesund J.E."/>
            <person name="Kallscheuer N."/>
            <person name="Luecker S."/>
            <person name="Lage O.M."/>
            <person name="Pohl T."/>
            <person name="Merkel B.J."/>
            <person name="Hornburger P."/>
            <person name="Mueller R.-W."/>
            <person name="Bruemmer F."/>
            <person name="Labrenz M."/>
            <person name="Spormann A.M."/>
            <person name="Op den Camp H."/>
            <person name="Overmann J."/>
            <person name="Amann R."/>
            <person name="Jetten M.S.M."/>
            <person name="Mascher T."/>
            <person name="Medema M.H."/>
            <person name="Devos D.P."/>
            <person name="Kaster A.-K."/>
            <person name="Ovreas L."/>
            <person name="Rohde M."/>
            <person name="Galperin M.Y."/>
            <person name="Jogler C."/>
        </authorList>
    </citation>
    <scope>NUCLEOTIDE SEQUENCE [LARGE SCALE GENOMIC DNA]</scope>
    <source>
        <strain evidence="4 5">ETA_A8</strain>
    </source>
</reference>
<accession>A0A517YD92</accession>
<dbReference type="PANTHER" id="PTHR45138">
    <property type="entry name" value="REGULATORY COMPONENTS OF SENSORY TRANSDUCTION SYSTEM"/>
    <property type="match status" value="1"/>
</dbReference>
<dbReference type="EMBL" id="CP036274">
    <property type="protein sequence ID" value="QDU28205.1"/>
    <property type="molecule type" value="Genomic_DNA"/>
</dbReference>
<dbReference type="EC" id="2.7.7.65" evidence="1"/>
<dbReference type="FunFam" id="3.30.70.270:FF:000001">
    <property type="entry name" value="Diguanylate cyclase domain protein"/>
    <property type="match status" value="1"/>
</dbReference>
<protein>
    <recommendedName>
        <fullName evidence="1">diguanylate cyclase</fullName>
        <ecNumber evidence="1">2.7.7.65</ecNumber>
    </recommendedName>
</protein>
<dbReference type="RefSeq" id="WP_145090099.1">
    <property type="nucleotide sequence ID" value="NZ_CP036274.1"/>
</dbReference>
<evidence type="ECO:0000313" key="5">
    <source>
        <dbReference type="Proteomes" id="UP000315017"/>
    </source>
</evidence>
<gene>
    <name evidence="4" type="primary">pleD_3</name>
    <name evidence="4" type="ORF">ETAA8_33050</name>
</gene>
<dbReference type="AlphaFoldDB" id="A0A517YD92"/>
<dbReference type="SUPFAM" id="SSF55073">
    <property type="entry name" value="Nucleotide cyclase"/>
    <property type="match status" value="2"/>
</dbReference>
<sequence length="501" mass="54887">MVLWIVIAAVVITLVSALAFTGWRLRAAFAIHEEEAGTQQAAKETLGKLRELAGRVAQQVDEHSHKVEEISDELASLDKPDEQDVLLTVNKLIDVNEHMKQQLQAAEDRLKSQARQIESHAVEARTDPLTQVANRRALEDELRRGVDDYQQRGRPLSVMIIDVDHFKKFNDTHGHQAGDEILRSVARVLRQSTAESNLVARYGGEEFAIVFPGSTFGAAREIAEKARLAIASARFRYEGRELRVTASAGLAELMIGETDVSLVKRADEALYASKHAGRNCAHFNDGFANHAVKLESTRAPTTPAKTGKPVVGDEWLYEPAAEEIAEDDPAAQVSSRPAFFDCMIERLSILKKLPKTKLSLLLVQLDGLERIRTEHGVSAGSIAVRVAAQIFKANLRDLDQISRLEDNTFSLLLPGIQGTDALAIAQRIQSAVARYPLPKRAGVTRVSVAIGVAEASNSDDLQAVLRRARKALDNALLHPAQRLAGLSAQDVTIKLPTATDE</sequence>
<dbReference type="SMART" id="SM00267">
    <property type="entry name" value="GGDEF"/>
    <property type="match status" value="2"/>
</dbReference>
<evidence type="ECO:0000256" key="1">
    <source>
        <dbReference type="ARBA" id="ARBA00012528"/>
    </source>
</evidence>
<evidence type="ECO:0000313" key="4">
    <source>
        <dbReference type="EMBL" id="QDU28205.1"/>
    </source>
</evidence>
<dbReference type="InterPro" id="IPR000160">
    <property type="entry name" value="GGDEF_dom"/>
</dbReference>
<evidence type="ECO:0000259" key="3">
    <source>
        <dbReference type="PROSITE" id="PS50887"/>
    </source>
</evidence>
<dbReference type="CDD" id="cd01949">
    <property type="entry name" value="GGDEF"/>
    <property type="match status" value="1"/>
</dbReference>
<name>A0A517YD92_9BACT</name>
<dbReference type="InterPro" id="IPR050469">
    <property type="entry name" value="Diguanylate_Cyclase"/>
</dbReference>
<dbReference type="Pfam" id="PF00990">
    <property type="entry name" value="GGDEF"/>
    <property type="match status" value="2"/>
</dbReference>
<dbReference type="OrthoDB" id="243535at2"/>
<keyword evidence="2" id="KW-0175">Coiled coil</keyword>
<dbReference type="PROSITE" id="PS50887">
    <property type="entry name" value="GGDEF"/>
    <property type="match status" value="2"/>
</dbReference>
<dbReference type="Gene3D" id="3.30.70.270">
    <property type="match status" value="2"/>
</dbReference>
<dbReference type="InterPro" id="IPR029787">
    <property type="entry name" value="Nucleotide_cyclase"/>
</dbReference>
<keyword evidence="5" id="KW-1185">Reference proteome</keyword>
<feature type="domain" description="GGDEF" evidence="3">
    <location>
        <begin position="154"/>
        <end position="286"/>
    </location>
</feature>
<proteinExistence type="predicted"/>